<gene>
    <name evidence="1" type="ORF">N866_10300</name>
</gene>
<reference evidence="1 2" key="1">
    <citation type="submission" date="2014-01" db="EMBL/GenBank/DDBJ databases">
        <title>Actinotalea ferrariae CF5-4.</title>
        <authorList>
            <person name="Chen F."/>
            <person name="Li Y."/>
            <person name="Wang G."/>
        </authorList>
    </citation>
    <scope>NUCLEOTIDE SEQUENCE [LARGE SCALE GENOMIC DNA]</scope>
    <source>
        <strain evidence="1 2">CF5-4</strain>
    </source>
</reference>
<name>A0A021VQC1_9CELL</name>
<dbReference type="InterPro" id="IPR021456">
    <property type="entry name" value="DUF3107"/>
</dbReference>
<proteinExistence type="predicted"/>
<dbReference type="RefSeq" id="WP_342668442.1">
    <property type="nucleotide sequence ID" value="NZ_AXCW01000284.1"/>
</dbReference>
<dbReference type="Pfam" id="PF11305">
    <property type="entry name" value="DUF3107"/>
    <property type="match status" value="1"/>
</dbReference>
<organism evidence="1 2">
    <name type="scientific">Actinotalea ferrariae CF5-4</name>
    <dbReference type="NCBI Taxonomy" id="948458"/>
    <lineage>
        <taxon>Bacteria</taxon>
        <taxon>Bacillati</taxon>
        <taxon>Actinomycetota</taxon>
        <taxon>Actinomycetes</taxon>
        <taxon>Micrococcales</taxon>
        <taxon>Cellulomonadaceae</taxon>
        <taxon>Actinotalea</taxon>
    </lineage>
</organism>
<dbReference type="EMBL" id="AXCW01000284">
    <property type="protein sequence ID" value="EYR62255.1"/>
    <property type="molecule type" value="Genomic_DNA"/>
</dbReference>
<protein>
    <submittedName>
        <fullName evidence="1">ATP-binding protein</fullName>
    </submittedName>
</protein>
<accession>A0A021VQC1</accession>
<comment type="caution">
    <text evidence="1">The sequence shown here is derived from an EMBL/GenBank/DDBJ whole genome shotgun (WGS) entry which is preliminary data.</text>
</comment>
<keyword evidence="1" id="KW-0067">ATP-binding</keyword>
<evidence type="ECO:0000313" key="1">
    <source>
        <dbReference type="EMBL" id="EYR62255.1"/>
    </source>
</evidence>
<keyword evidence="1" id="KW-0547">Nucleotide-binding</keyword>
<dbReference type="GO" id="GO:0005524">
    <property type="term" value="F:ATP binding"/>
    <property type="evidence" value="ECO:0007669"/>
    <property type="project" value="UniProtKB-KW"/>
</dbReference>
<keyword evidence="2" id="KW-1185">Reference proteome</keyword>
<evidence type="ECO:0000313" key="2">
    <source>
        <dbReference type="Proteomes" id="UP000019753"/>
    </source>
</evidence>
<dbReference type="AlphaFoldDB" id="A0A021VQC1"/>
<dbReference type="Proteomes" id="UP000019753">
    <property type="component" value="Unassembled WGS sequence"/>
</dbReference>
<sequence>MDVEITIGVQNVGRELVFETDKTADEVSASVAQALAAGTPLQFTDTRGRQVLVPSGTVAYVEIGSDETRKVGFHNI</sequence>